<feature type="region of interest" description="Disordered" evidence="1">
    <location>
        <begin position="47"/>
        <end position="79"/>
    </location>
</feature>
<name>A0A8H4PNF9_9HYPO</name>
<keyword evidence="4" id="KW-1185">Reference proteome</keyword>
<feature type="chain" id="PRO_5034323263" evidence="2">
    <location>
        <begin position="26"/>
        <end position="94"/>
    </location>
</feature>
<comment type="caution">
    <text evidence="3">The sequence shown here is derived from an EMBL/GenBank/DDBJ whole genome shotgun (WGS) entry which is preliminary data.</text>
</comment>
<feature type="compositionally biased region" description="Polar residues" evidence="1">
    <location>
        <begin position="49"/>
        <end position="77"/>
    </location>
</feature>
<dbReference type="PROSITE" id="PS51257">
    <property type="entry name" value="PROKAR_LIPOPROTEIN"/>
    <property type="match status" value="1"/>
</dbReference>
<reference evidence="3 4" key="1">
    <citation type="journal article" date="2020" name="Genome Biol. Evol.">
        <title>A new high-quality draft genome assembly of the Chinese cordyceps Ophiocordyceps sinensis.</title>
        <authorList>
            <person name="Shu R."/>
            <person name="Zhang J."/>
            <person name="Meng Q."/>
            <person name="Zhang H."/>
            <person name="Zhou G."/>
            <person name="Li M."/>
            <person name="Wu P."/>
            <person name="Zhao Y."/>
            <person name="Chen C."/>
            <person name="Qin Q."/>
        </authorList>
    </citation>
    <scope>NUCLEOTIDE SEQUENCE [LARGE SCALE GENOMIC DNA]</scope>
    <source>
        <strain evidence="3 4">IOZ07</strain>
    </source>
</reference>
<accession>A0A8H4PNF9</accession>
<evidence type="ECO:0000313" key="3">
    <source>
        <dbReference type="EMBL" id="KAF4506979.1"/>
    </source>
</evidence>
<dbReference type="Proteomes" id="UP000557566">
    <property type="component" value="Unassembled WGS sequence"/>
</dbReference>
<protein>
    <submittedName>
        <fullName evidence="3">Uncharacterized protein</fullName>
    </submittedName>
</protein>
<proteinExistence type="predicted"/>
<dbReference type="EMBL" id="JAAVMX010000006">
    <property type="protein sequence ID" value="KAF4506979.1"/>
    <property type="molecule type" value="Genomic_DNA"/>
</dbReference>
<evidence type="ECO:0000313" key="4">
    <source>
        <dbReference type="Proteomes" id="UP000557566"/>
    </source>
</evidence>
<sequence>MDRATVNQTTVLLACALITLPSVNGKCNGNTSSALCSHGVLSIAGPALGSNTSNSTAAPGSNTSDGHNAPRSNTSNRIDVLDVGLQSTQDMELA</sequence>
<gene>
    <name evidence="3" type="ORF">G6O67_005659</name>
</gene>
<feature type="signal peptide" evidence="2">
    <location>
        <begin position="1"/>
        <end position="25"/>
    </location>
</feature>
<evidence type="ECO:0000256" key="2">
    <source>
        <dbReference type="SAM" id="SignalP"/>
    </source>
</evidence>
<evidence type="ECO:0000256" key="1">
    <source>
        <dbReference type="SAM" id="MobiDB-lite"/>
    </source>
</evidence>
<keyword evidence="2" id="KW-0732">Signal</keyword>
<organism evidence="3 4">
    <name type="scientific">Ophiocordyceps sinensis</name>
    <dbReference type="NCBI Taxonomy" id="72228"/>
    <lineage>
        <taxon>Eukaryota</taxon>
        <taxon>Fungi</taxon>
        <taxon>Dikarya</taxon>
        <taxon>Ascomycota</taxon>
        <taxon>Pezizomycotina</taxon>
        <taxon>Sordariomycetes</taxon>
        <taxon>Hypocreomycetidae</taxon>
        <taxon>Hypocreales</taxon>
        <taxon>Ophiocordycipitaceae</taxon>
        <taxon>Ophiocordyceps</taxon>
    </lineage>
</organism>
<dbReference type="AlphaFoldDB" id="A0A8H4PNF9"/>